<dbReference type="EMBL" id="JAUUTY010000001">
    <property type="protein sequence ID" value="KAK1699602.1"/>
    <property type="molecule type" value="Genomic_DNA"/>
</dbReference>
<dbReference type="SUPFAM" id="SSF53098">
    <property type="entry name" value="Ribonuclease H-like"/>
    <property type="match status" value="1"/>
</dbReference>
<keyword evidence="1" id="KW-0175">Coiled coil</keyword>
<dbReference type="GO" id="GO:0006139">
    <property type="term" value="P:nucleobase-containing compound metabolic process"/>
    <property type="evidence" value="ECO:0007669"/>
    <property type="project" value="InterPro"/>
</dbReference>
<feature type="coiled-coil region" evidence="1">
    <location>
        <begin position="254"/>
        <end position="285"/>
    </location>
</feature>
<keyword evidence="5" id="KW-1185">Reference proteome</keyword>
<dbReference type="PANTHER" id="PTHR33067:SF31">
    <property type="entry name" value="RNA-DIRECTED DNA POLYMERASE"/>
    <property type="match status" value="1"/>
</dbReference>
<accession>A0AAD8XA00</accession>
<feature type="compositionally biased region" description="Low complexity" evidence="2">
    <location>
        <begin position="1"/>
        <end position="12"/>
    </location>
</feature>
<feature type="domain" description="3'-5' exonuclease" evidence="3">
    <location>
        <begin position="59"/>
        <end position="228"/>
    </location>
</feature>
<feature type="region of interest" description="Disordered" evidence="2">
    <location>
        <begin position="1"/>
        <end position="21"/>
    </location>
</feature>
<evidence type="ECO:0000259" key="3">
    <source>
        <dbReference type="Pfam" id="PF01612"/>
    </source>
</evidence>
<evidence type="ECO:0000313" key="5">
    <source>
        <dbReference type="Proteomes" id="UP001231189"/>
    </source>
</evidence>
<dbReference type="Proteomes" id="UP001231189">
    <property type="component" value="Unassembled WGS sequence"/>
</dbReference>
<dbReference type="InterPro" id="IPR002562">
    <property type="entry name" value="3'-5'_exonuclease_dom"/>
</dbReference>
<evidence type="ECO:0000256" key="1">
    <source>
        <dbReference type="SAM" id="Coils"/>
    </source>
</evidence>
<dbReference type="GO" id="GO:0003676">
    <property type="term" value="F:nucleic acid binding"/>
    <property type="evidence" value="ECO:0007669"/>
    <property type="project" value="InterPro"/>
</dbReference>
<dbReference type="InterPro" id="IPR036397">
    <property type="entry name" value="RNaseH_sf"/>
</dbReference>
<dbReference type="Gene3D" id="2.40.70.10">
    <property type="entry name" value="Acid Proteases"/>
    <property type="match status" value="1"/>
</dbReference>
<evidence type="ECO:0000256" key="2">
    <source>
        <dbReference type="SAM" id="MobiDB-lite"/>
    </source>
</evidence>
<feature type="compositionally biased region" description="Low complexity" evidence="2">
    <location>
        <begin position="294"/>
        <end position="305"/>
    </location>
</feature>
<feature type="region of interest" description="Disordered" evidence="2">
    <location>
        <begin position="290"/>
        <end position="309"/>
    </location>
</feature>
<name>A0AAD8XA00_LOLMU</name>
<evidence type="ECO:0000313" key="4">
    <source>
        <dbReference type="EMBL" id="KAK1699602.1"/>
    </source>
</evidence>
<dbReference type="Pfam" id="PF01612">
    <property type="entry name" value="DNA_pol_A_exo1"/>
    <property type="match status" value="1"/>
</dbReference>
<dbReference type="InterPro" id="IPR012337">
    <property type="entry name" value="RNaseH-like_sf"/>
</dbReference>
<dbReference type="AlphaFoldDB" id="A0AAD8XA00"/>
<dbReference type="Gene3D" id="3.30.420.10">
    <property type="entry name" value="Ribonuclease H-like superfamily/Ribonuclease H"/>
    <property type="match status" value="1"/>
</dbReference>
<dbReference type="SUPFAM" id="SSF50630">
    <property type="entry name" value="Acid proteases"/>
    <property type="match status" value="1"/>
</dbReference>
<comment type="caution">
    <text evidence="4">The sequence shown here is derived from an EMBL/GenBank/DDBJ whole genome shotgun (WGS) entry which is preliminary data.</text>
</comment>
<dbReference type="Pfam" id="PF13650">
    <property type="entry name" value="Asp_protease_2"/>
    <property type="match status" value="1"/>
</dbReference>
<dbReference type="CDD" id="cd00303">
    <property type="entry name" value="retropepsin_like"/>
    <property type="match status" value="1"/>
</dbReference>
<dbReference type="GO" id="GO:0008408">
    <property type="term" value="F:3'-5' exonuclease activity"/>
    <property type="evidence" value="ECO:0007669"/>
    <property type="project" value="InterPro"/>
</dbReference>
<dbReference type="PANTHER" id="PTHR33067">
    <property type="entry name" value="RNA-DIRECTED DNA POLYMERASE-RELATED"/>
    <property type="match status" value="1"/>
</dbReference>
<proteinExistence type="predicted"/>
<sequence>MDASSSPSSVPQPLLPPPPSAIQPFTQIRTFTVHGGKEIDVVYTNEEQTMSNYLEMYAQWYAEENENKFVGLDLEYTPEDPNHELENYLAVVQLSMKNHVLVCHYSWTNGECKALRSFFQDQGIVFCTVDKRQDFVKLYFENIIIPSKNWIDIQELVHVKGRNDRGYLMRDGMASLATSIIDESYSEMKNKFPTERHNYWEERPLSDLNLEYAAKDAYVSYQLYVKIWFFLRYLVFCPGCKKEDTLRGKVCYKCNAAEIKAERAQKNAAAEIARLNAELASVQAELASLKAPASSDNTDTSPTSNVDPNNVPLASLVAQEENVDVNFIKNNNFNNNAYRNNSSNNYRPYPSANGNGYGNSYGNSYNNNRSVPPGLEAMLKEFISTQTAFNKSVEEKLNKIDILASRVDRLASDVDLLKLKVMPNNDIDNKITTTANAIQVRINENIRLMAELRARWDREENEKLAKENNVAKVWTITTTSNVDSSHVAAPPTINGKIIGVGNVSTPSAKRTKLPEIAKTAETACDKTAEIFSNLGNDDPIAVAHNDLDFDDCHISEVIKFLQKLAKSPNASAINLAFTKHITNALIKAREEKLKRETSIPRKLEDGWEPIIKMRVNDFDCNALCDLGASISVMPKKIYDMLDLPPLKNCYLDVNLADNAKKKPLGRVDNVHIVVNNNLVPVDFVVLDIECNASCPIILGRPFLRTVGATLI</sequence>
<organism evidence="4 5">
    <name type="scientific">Lolium multiflorum</name>
    <name type="common">Italian ryegrass</name>
    <name type="synonym">Lolium perenne subsp. multiflorum</name>
    <dbReference type="NCBI Taxonomy" id="4521"/>
    <lineage>
        <taxon>Eukaryota</taxon>
        <taxon>Viridiplantae</taxon>
        <taxon>Streptophyta</taxon>
        <taxon>Embryophyta</taxon>
        <taxon>Tracheophyta</taxon>
        <taxon>Spermatophyta</taxon>
        <taxon>Magnoliopsida</taxon>
        <taxon>Liliopsida</taxon>
        <taxon>Poales</taxon>
        <taxon>Poaceae</taxon>
        <taxon>BOP clade</taxon>
        <taxon>Pooideae</taxon>
        <taxon>Poodae</taxon>
        <taxon>Poeae</taxon>
        <taxon>Poeae Chloroplast Group 2 (Poeae type)</taxon>
        <taxon>Loliodinae</taxon>
        <taxon>Loliinae</taxon>
        <taxon>Lolium</taxon>
    </lineage>
</organism>
<protein>
    <recommendedName>
        <fullName evidence="3">3'-5' exonuclease domain-containing protein</fullName>
    </recommendedName>
</protein>
<dbReference type="InterPro" id="IPR021109">
    <property type="entry name" value="Peptidase_aspartic_dom_sf"/>
</dbReference>
<reference evidence="4" key="1">
    <citation type="submission" date="2023-07" db="EMBL/GenBank/DDBJ databases">
        <title>A chromosome-level genome assembly of Lolium multiflorum.</title>
        <authorList>
            <person name="Chen Y."/>
            <person name="Copetti D."/>
            <person name="Kolliker R."/>
            <person name="Studer B."/>
        </authorList>
    </citation>
    <scope>NUCLEOTIDE SEQUENCE</scope>
    <source>
        <strain evidence="4">02402/16</strain>
        <tissue evidence="4">Leaf</tissue>
    </source>
</reference>
<gene>
    <name evidence="4" type="ORF">QYE76_016299</name>
</gene>